<dbReference type="AlphaFoldDB" id="A0A914VF01"/>
<dbReference type="Pfam" id="PF03676">
    <property type="entry name" value="PHAF1"/>
    <property type="match status" value="1"/>
</dbReference>
<evidence type="ECO:0000313" key="2">
    <source>
        <dbReference type="Proteomes" id="UP000887566"/>
    </source>
</evidence>
<organism evidence="2 3">
    <name type="scientific">Plectus sambesii</name>
    <dbReference type="NCBI Taxonomy" id="2011161"/>
    <lineage>
        <taxon>Eukaryota</taxon>
        <taxon>Metazoa</taxon>
        <taxon>Ecdysozoa</taxon>
        <taxon>Nematoda</taxon>
        <taxon>Chromadorea</taxon>
        <taxon>Plectida</taxon>
        <taxon>Plectina</taxon>
        <taxon>Plectoidea</taxon>
        <taxon>Plectidae</taxon>
        <taxon>Plectus</taxon>
    </lineage>
</organism>
<name>A0A914VF01_9BILA</name>
<protein>
    <submittedName>
        <fullName evidence="3">Uncharacterized protein</fullName>
    </submittedName>
</protein>
<accession>A0A914VF01</accession>
<evidence type="ECO:0000256" key="1">
    <source>
        <dbReference type="ARBA" id="ARBA00024339"/>
    </source>
</evidence>
<dbReference type="InterPro" id="IPR039156">
    <property type="entry name" value="PHAF1/BROMI"/>
</dbReference>
<comment type="similarity">
    <text evidence="1">Belongs to the PHAF1 family.</text>
</comment>
<dbReference type="PANTHER" id="PTHR13465">
    <property type="entry name" value="UPF0183 PROTEIN"/>
    <property type="match status" value="1"/>
</dbReference>
<dbReference type="GO" id="GO:0043001">
    <property type="term" value="P:Golgi to plasma membrane protein transport"/>
    <property type="evidence" value="ECO:0007669"/>
    <property type="project" value="TreeGrafter"/>
</dbReference>
<dbReference type="Proteomes" id="UP000887566">
    <property type="component" value="Unplaced"/>
</dbReference>
<dbReference type="InterPro" id="IPR005373">
    <property type="entry name" value="PHAF1"/>
</dbReference>
<dbReference type="GO" id="GO:0005802">
    <property type="term" value="C:trans-Golgi network"/>
    <property type="evidence" value="ECO:0007669"/>
    <property type="project" value="TreeGrafter"/>
</dbReference>
<sequence>MGCLEFEVIPEVSLRNEHVEFMLGMPLCQTITALQNAARHIRNIELTYSDKDPLSRDITITLANDGIRLVFDARCQQLKLIEVYDLSHIALRYCSSFISKPTDQATVAKIESSFGATHPGVYDKKLKVYTLSWRGLSFCFSTPNDVAPSQQSPFAHGLGSLQFPNGSSPVVAKMYIFNGATLADARVVDVPIECYGGNNRLQSVGTVKSNGTISAVVFNFSAETTRTQSCLTNSIGTYTRTVSFGDTEDSVLSALGSPSRVFLKSEDKMRIHRPSGDRIRELDGTDFFFNYFSMGVINCAVPQYNETDHSPRKKALNTHW</sequence>
<dbReference type="PANTHER" id="PTHR13465:SF2">
    <property type="entry name" value="PHAGOSOME ASSEMBLY FACTOR 1"/>
    <property type="match status" value="1"/>
</dbReference>
<reference evidence="3" key="1">
    <citation type="submission" date="2022-11" db="UniProtKB">
        <authorList>
            <consortium name="WormBaseParasite"/>
        </authorList>
    </citation>
    <scope>IDENTIFICATION</scope>
</reference>
<keyword evidence="2" id="KW-1185">Reference proteome</keyword>
<proteinExistence type="inferred from homology"/>
<dbReference type="WBParaSite" id="PSAMB.scaffold1875size27024.g15382.t1">
    <property type="protein sequence ID" value="PSAMB.scaffold1875size27024.g15382.t1"/>
    <property type="gene ID" value="PSAMB.scaffold1875size27024.g15382"/>
</dbReference>
<evidence type="ECO:0000313" key="3">
    <source>
        <dbReference type="WBParaSite" id="PSAMB.scaffold1875size27024.g15382.t1"/>
    </source>
</evidence>